<feature type="compositionally biased region" description="Polar residues" evidence="1">
    <location>
        <begin position="185"/>
        <end position="199"/>
    </location>
</feature>
<evidence type="ECO:0000256" key="2">
    <source>
        <dbReference type="SAM" id="SignalP"/>
    </source>
</evidence>
<protein>
    <submittedName>
        <fullName evidence="3">Uncharacterized protein</fullName>
    </submittedName>
</protein>
<feature type="signal peptide" evidence="2">
    <location>
        <begin position="1"/>
        <end position="18"/>
    </location>
</feature>
<gene>
    <name evidence="3" type="ORF">SVUK_LOCUS16435</name>
</gene>
<evidence type="ECO:0000256" key="1">
    <source>
        <dbReference type="SAM" id="MobiDB-lite"/>
    </source>
</evidence>
<proteinExistence type="predicted"/>
<feature type="region of interest" description="Disordered" evidence="1">
    <location>
        <begin position="159"/>
        <end position="199"/>
    </location>
</feature>
<feature type="compositionally biased region" description="Low complexity" evidence="1">
    <location>
        <begin position="87"/>
        <end position="112"/>
    </location>
</feature>
<keyword evidence="4" id="KW-1185">Reference proteome</keyword>
<evidence type="ECO:0000313" key="4">
    <source>
        <dbReference type="Proteomes" id="UP000270094"/>
    </source>
</evidence>
<organism evidence="3 4">
    <name type="scientific">Strongylus vulgaris</name>
    <name type="common">Blood worm</name>
    <dbReference type="NCBI Taxonomy" id="40348"/>
    <lineage>
        <taxon>Eukaryota</taxon>
        <taxon>Metazoa</taxon>
        <taxon>Ecdysozoa</taxon>
        <taxon>Nematoda</taxon>
        <taxon>Chromadorea</taxon>
        <taxon>Rhabditida</taxon>
        <taxon>Rhabditina</taxon>
        <taxon>Rhabditomorpha</taxon>
        <taxon>Strongyloidea</taxon>
        <taxon>Strongylidae</taxon>
        <taxon>Strongylus</taxon>
    </lineage>
</organism>
<feature type="region of interest" description="Disordered" evidence="1">
    <location>
        <begin position="87"/>
        <end position="139"/>
    </location>
</feature>
<keyword evidence="2" id="KW-0732">Signal</keyword>
<sequence length="199" mass="20479">MYWFLCFVIFTRYGKVDANFGFWQIYGTTATPQTPRTKPPITLPLTSMPPQQTQLPVTRDLPYSVDNPVGTHDESDKCICICEPTASTSRNTPASSSTATNAASPSSAATPPIDTTNGPPTTIGVPTGETLSSGSPASITIPPGTIVVDGSLTGTPTVTTIPPEGPSTVGPTATTTIPTEGASTNPPGGNCSNLISPLQ</sequence>
<accession>A0A3P7JYN9</accession>
<name>A0A3P7JYN9_STRVU</name>
<reference evidence="3 4" key="1">
    <citation type="submission" date="2018-11" db="EMBL/GenBank/DDBJ databases">
        <authorList>
            <consortium name="Pathogen Informatics"/>
        </authorList>
    </citation>
    <scope>NUCLEOTIDE SEQUENCE [LARGE SCALE GENOMIC DNA]</scope>
</reference>
<dbReference type="EMBL" id="UYYB01112907">
    <property type="protein sequence ID" value="VDM81437.1"/>
    <property type="molecule type" value="Genomic_DNA"/>
</dbReference>
<feature type="chain" id="PRO_5018124345" evidence="2">
    <location>
        <begin position="19"/>
        <end position="199"/>
    </location>
</feature>
<evidence type="ECO:0000313" key="3">
    <source>
        <dbReference type="EMBL" id="VDM81437.1"/>
    </source>
</evidence>
<feature type="compositionally biased region" description="Low complexity" evidence="1">
    <location>
        <begin position="166"/>
        <end position="184"/>
    </location>
</feature>
<dbReference type="AlphaFoldDB" id="A0A3P7JYN9"/>
<dbReference type="Proteomes" id="UP000270094">
    <property type="component" value="Unassembled WGS sequence"/>
</dbReference>
<feature type="compositionally biased region" description="Polar residues" evidence="1">
    <location>
        <begin position="129"/>
        <end position="138"/>
    </location>
</feature>